<evidence type="ECO:0000256" key="4">
    <source>
        <dbReference type="ARBA" id="ARBA00022614"/>
    </source>
</evidence>
<dbReference type="Pfam" id="PF23598">
    <property type="entry name" value="LRR_14"/>
    <property type="match status" value="2"/>
</dbReference>
<dbReference type="SMART" id="SM00369">
    <property type="entry name" value="LRR_TYP"/>
    <property type="match status" value="10"/>
</dbReference>
<evidence type="ECO:0000256" key="6">
    <source>
        <dbReference type="ARBA" id="ARBA00022729"/>
    </source>
</evidence>
<name>A0AAV1DFX9_OLDCO</name>
<keyword evidence="14" id="KW-1185">Reference proteome</keyword>
<dbReference type="InterPro" id="IPR032675">
    <property type="entry name" value="LRR_dom_sf"/>
</dbReference>
<dbReference type="EMBL" id="OX459122">
    <property type="protein sequence ID" value="CAI9105567.1"/>
    <property type="molecule type" value="Genomic_DNA"/>
</dbReference>
<dbReference type="PANTHER" id="PTHR48063:SF112">
    <property type="entry name" value="RECEPTOR LIKE PROTEIN 30-LIKE"/>
    <property type="match status" value="1"/>
</dbReference>
<accession>A0AAV1DFX9</accession>
<reference evidence="13" key="1">
    <citation type="submission" date="2023-03" db="EMBL/GenBank/DDBJ databases">
        <authorList>
            <person name="Julca I."/>
        </authorList>
    </citation>
    <scope>NUCLEOTIDE SEQUENCE</scope>
</reference>
<evidence type="ECO:0000256" key="2">
    <source>
        <dbReference type="ARBA" id="ARBA00009592"/>
    </source>
</evidence>
<feature type="transmembrane region" description="Helical" evidence="11">
    <location>
        <begin position="439"/>
        <end position="461"/>
    </location>
</feature>
<evidence type="ECO:0000256" key="8">
    <source>
        <dbReference type="ARBA" id="ARBA00022989"/>
    </source>
</evidence>
<sequence>MDLSDNQLEGSLPLCLGNLSSLAQLHLRRNTLGGELPSELGNLKQLTELDLSGNYFKCPIPSSFGQLSMIDTLILNDNQLFGTIPPALLNLTELGTLDVSYNSLSGELCGYNLAKLKSLRSLRISKNQFLSCKALMVISLANNQLTGKIPTCLGNLRQLGVLDLANNSLSGQIPYTLGNLVGLLVLHLNGNKLFGELPSTLKNLIFLVTFDLGNNQLWGLIPDWIAKEFSNLRFLRLQSNNFHGNISVNLCQLPSLQVLNLGENKLDGSIPACLGNLSMMLSDDSNSDVIFSSFYDESFWRNNLHGEIPDELMDLESLQNLNMSNNNLSGKIPERIDNLKHLESLDLSVNQLSGTIPQILANIDALSYLNLSFNNLVGPVPSGNHFDTLNDPSIYEGNIGLCGKPLTKSCPNDSSSRENTPATSNHKIDNDADKFEFSWFYSGIGPGFVIGSLGFFGVLHLKKSWRHAYFRFLENVCDKVRVSFVARISRFQRRSLYLKMIVETKLCNRALTFFQFISVLFCSLCNLTSRVSMDVSYSQIEGPLPQCVGNFTLLWKFIWKVTNSAEKLPSEIGNLKHLIELELSKNPFKSSIVYSIRFRTSYNLYNVSHNSLTGKVSESHFCEAQKLKKILHRITNLLPAGIPCYLGNLTIYDDLDFCLLKLNKHMLNFVFILAREFGPDQLARVIISRVRRNGFVPILKYFNDDCQSITIKRRQNLSEQVGHIHKLNPIQNIGSLIWFSLTTRFSVISSVVCAMFSFSERKKLHLMFTDRVPPVLKPRVFCETQGGKSASSLTRTSSGDEYVYGLNIDESVPSLTIKCLKWISGLASLRTLHFSNTNLSESLDWLSQVDLDLRNNNFRGRIPDMFGKSTSLTRLDLYSNTFDSLLPNSFCNVSNLVSMELVLDHFLCALGT</sequence>
<dbReference type="GO" id="GO:0006952">
    <property type="term" value="P:defense response"/>
    <property type="evidence" value="ECO:0007669"/>
    <property type="project" value="UniProtKB-ARBA"/>
</dbReference>
<evidence type="ECO:0000259" key="12">
    <source>
        <dbReference type="Pfam" id="PF23598"/>
    </source>
</evidence>
<keyword evidence="5 11" id="KW-0812">Transmembrane</keyword>
<dbReference type="FunFam" id="3.80.10.10:FF:000041">
    <property type="entry name" value="LRR receptor-like serine/threonine-protein kinase ERECTA"/>
    <property type="match status" value="1"/>
</dbReference>
<keyword evidence="9 11" id="KW-0472">Membrane</keyword>
<dbReference type="Gene3D" id="3.80.10.10">
    <property type="entry name" value="Ribonuclease Inhibitor"/>
    <property type="match status" value="4"/>
</dbReference>
<evidence type="ECO:0000256" key="5">
    <source>
        <dbReference type="ARBA" id="ARBA00022692"/>
    </source>
</evidence>
<keyword evidence="7" id="KW-0677">Repeat</keyword>
<dbReference type="Proteomes" id="UP001161247">
    <property type="component" value="Chromosome 5"/>
</dbReference>
<dbReference type="SUPFAM" id="SSF52058">
    <property type="entry name" value="L domain-like"/>
    <property type="match status" value="3"/>
</dbReference>
<evidence type="ECO:0000256" key="1">
    <source>
        <dbReference type="ARBA" id="ARBA00004251"/>
    </source>
</evidence>
<evidence type="ECO:0000313" key="13">
    <source>
        <dbReference type="EMBL" id="CAI9105567.1"/>
    </source>
</evidence>
<comment type="similarity">
    <text evidence="2">Belongs to the RLP family.</text>
</comment>
<keyword evidence="10" id="KW-0325">Glycoprotein</keyword>
<evidence type="ECO:0000256" key="10">
    <source>
        <dbReference type="ARBA" id="ARBA00023180"/>
    </source>
</evidence>
<keyword evidence="6" id="KW-0732">Signal</keyword>
<dbReference type="InterPro" id="IPR055414">
    <property type="entry name" value="LRR_R13L4/SHOC2-like"/>
</dbReference>
<feature type="domain" description="Disease resistance R13L4/SHOC-2-like LRR" evidence="12">
    <location>
        <begin position="129"/>
        <end position="392"/>
    </location>
</feature>
<comment type="subcellular location">
    <subcellularLocation>
        <location evidence="1">Cell membrane</location>
        <topology evidence="1">Single-pass type I membrane protein</topology>
    </subcellularLocation>
</comment>
<organism evidence="13 14">
    <name type="scientific">Oldenlandia corymbosa var. corymbosa</name>
    <dbReference type="NCBI Taxonomy" id="529605"/>
    <lineage>
        <taxon>Eukaryota</taxon>
        <taxon>Viridiplantae</taxon>
        <taxon>Streptophyta</taxon>
        <taxon>Embryophyta</taxon>
        <taxon>Tracheophyta</taxon>
        <taxon>Spermatophyta</taxon>
        <taxon>Magnoliopsida</taxon>
        <taxon>eudicotyledons</taxon>
        <taxon>Gunneridae</taxon>
        <taxon>Pentapetalae</taxon>
        <taxon>asterids</taxon>
        <taxon>lamiids</taxon>
        <taxon>Gentianales</taxon>
        <taxon>Rubiaceae</taxon>
        <taxon>Rubioideae</taxon>
        <taxon>Spermacoceae</taxon>
        <taxon>Hedyotis-Oldenlandia complex</taxon>
        <taxon>Oldenlandia</taxon>
    </lineage>
</organism>
<proteinExistence type="inferred from homology"/>
<gene>
    <name evidence="13" type="ORF">OLC1_LOCUS14235</name>
</gene>
<evidence type="ECO:0000256" key="3">
    <source>
        <dbReference type="ARBA" id="ARBA00022475"/>
    </source>
</evidence>
<keyword evidence="8 11" id="KW-1133">Transmembrane helix</keyword>
<protein>
    <submittedName>
        <fullName evidence="13">OLC1v1004515C1</fullName>
    </submittedName>
</protein>
<keyword evidence="4" id="KW-0433">Leucine-rich repeat</keyword>
<evidence type="ECO:0000256" key="7">
    <source>
        <dbReference type="ARBA" id="ARBA00022737"/>
    </source>
</evidence>
<feature type="transmembrane region" description="Helical" evidence="11">
    <location>
        <begin position="736"/>
        <end position="758"/>
    </location>
</feature>
<dbReference type="InterPro" id="IPR001611">
    <property type="entry name" value="Leu-rich_rpt"/>
</dbReference>
<evidence type="ECO:0000256" key="9">
    <source>
        <dbReference type="ARBA" id="ARBA00023136"/>
    </source>
</evidence>
<dbReference type="Pfam" id="PF00560">
    <property type="entry name" value="LRR_1"/>
    <property type="match status" value="2"/>
</dbReference>
<dbReference type="FunFam" id="3.80.10.10:FF:000095">
    <property type="entry name" value="LRR receptor-like serine/threonine-protein kinase GSO1"/>
    <property type="match status" value="1"/>
</dbReference>
<dbReference type="GO" id="GO:0051707">
    <property type="term" value="P:response to other organism"/>
    <property type="evidence" value="ECO:0007669"/>
    <property type="project" value="UniProtKB-ARBA"/>
</dbReference>
<evidence type="ECO:0000256" key="11">
    <source>
        <dbReference type="SAM" id="Phobius"/>
    </source>
</evidence>
<dbReference type="PANTHER" id="PTHR48063">
    <property type="entry name" value="LRR RECEPTOR-LIKE KINASE"/>
    <property type="match status" value="1"/>
</dbReference>
<dbReference type="InterPro" id="IPR003591">
    <property type="entry name" value="Leu-rich_rpt_typical-subtyp"/>
</dbReference>
<keyword evidence="3" id="KW-1003">Cell membrane</keyword>
<evidence type="ECO:0000313" key="14">
    <source>
        <dbReference type="Proteomes" id="UP001161247"/>
    </source>
</evidence>
<dbReference type="InterPro" id="IPR046956">
    <property type="entry name" value="RLP23-like"/>
</dbReference>
<dbReference type="AlphaFoldDB" id="A0AAV1DFX9"/>
<dbReference type="GO" id="GO:0005886">
    <property type="term" value="C:plasma membrane"/>
    <property type="evidence" value="ECO:0007669"/>
    <property type="project" value="UniProtKB-SubCell"/>
</dbReference>
<feature type="domain" description="Disease resistance R13L4/SHOC-2-like LRR" evidence="12">
    <location>
        <begin position="15"/>
        <end position="125"/>
    </location>
</feature>